<dbReference type="Gene3D" id="3.40.50.2300">
    <property type="match status" value="1"/>
</dbReference>
<dbReference type="InterPro" id="IPR011006">
    <property type="entry name" value="CheY-like_superfamily"/>
</dbReference>
<organism evidence="5 6">
    <name type="scientific">Micavibrio aeruginosavorus</name>
    <dbReference type="NCBI Taxonomy" id="349221"/>
    <lineage>
        <taxon>Bacteria</taxon>
        <taxon>Pseudomonadati</taxon>
        <taxon>Bdellovibrionota</taxon>
        <taxon>Bdellovibrionia</taxon>
        <taxon>Bdellovibrionales</taxon>
        <taxon>Pseudobdellovibrionaceae</taxon>
        <taxon>Micavibrio</taxon>
    </lineage>
</organism>
<feature type="domain" description="Response regulatory" evidence="4">
    <location>
        <begin position="7"/>
        <end position="126"/>
    </location>
</feature>
<dbReference type="PANTHER" id="PTHR45339:SF1">
    <property type="entry name" value="HYBRID SIGNAL TRANSDUCTION HISTIDINE KINASE J"/>
    <property type="match status" value="1"/>
</dbReference>
<dbReference type="AlphaFoldDB" id="A0A2W4ZVB5"/>
<evidence type="ECO:0000256" key="3">
    <source>
        <dbReference type="PROSITE-ProRule" id="PRU00169"/>
    </source>
</evidence>
<dbReference type="SUPFAM" id="SSF52172">
    <property type="entry name" value="CheY-like"/>
    <property type="match status" value="1"/>
</dbReference>
<dbReference type="SMART" id="SM00448">
    <property type="entry name" value="REC"/>
    <property type="match status" value="1"/>
</dbReference>
<sequence length="130" mass="14647">MNSASHHVLLVEDYEPNVVVAGYFLEDFGCTYDVAHNGMDALEKAHKTRYIAILMDVQMPVMDGYTATAHIRKFEQEHNLPRAAIIGMTANALVGDREKCIESGMDDYISKPFSPDDLKKKLYTYLSAKE</sequence>
<comment type="caution">
    <text evidence="5">The sequence shown here is derived from an EMBL/GenBank/DDBJ whole genome shotgun (WGS) entry which is preliminary data.</text>
</comment>
<keyword evidence="1 3" id="KW-0597">Phosphoprotein</keyword>
<keyword evidence="2" id="KW-0902">Two-component regulatory system</keyword>
<dbReference type="Pfam" id="PF00072">
    <property type="entry name" value="Response_reg"/>
    <property type="match status" value="1"/>
</dbReference>
<evidence type="ECO:0000313" key="5">
    <source>
        <dbReference type="EMBL" id="PZO84219.1"/>
    </source>
</evidence>
<dbReference type="InterPro" id="IPR001789">
    <property type="entry name" value="Sig_transdc_resp-reg_receiver"/>
</dbReference>
<evidence type="ECO:0000256" key="2">
    <source>
        <dbReference type="ARBA" id="ARBA00023012"/>
    </source>
</evidence>
<evidence type="ECO:0000256" key="1">
    <source>
        <dbReference type="ARBA" id="ARBA00022553"/>
    </source>
</evidence>
<dbReference type="PANTHER" id="PTHR45339">
    <property type="entry name" value="HYBRID SIGNAL TRANSDUCTION HISTIDINE KINASE J"/>
    <property type="match status" value="1"/>
</dbReference>
<gene>
    <name evidence="5" type="ORF">DI626_08475</name>
</gene>
<dbReference type="GO" id="GO:0000160">
    <property type="term" value="P:phosphorelay signal transduction system"/>
    <property type="evidence" value="ECO:0007669"/>
    <property type="project" value="UniProtKB-KW"/>
</dbReference>
<evidence type="ECO:0000313" key="6">
    <source>
        <dbReference type="Proteomes" id="UP000249557"/>
    </source>
</evidence>
<dbReference type="EMBL" id="QFNK01000184">
    <property type="protein sequence ID" value="PZO84219.1"/>
    <property type="molecule type" value="Genomic_DNA"/>
</dbReference>
<dbReference type="Proteomes" id="UP000249557">
    <property type="component" value="Unassembled WGS sequence"/>
</dbReference>
<feature type="modified residue" description="4-aspartylphosphate" evidence="3">
    <location>
        <position position="56"/>
    </location>
</feature>
<reference evidence="5 6" key="1">
    <citation type="submission" date="2017-08" db="EMBL/GenBank/DDBJ databases">
        <title>Infants hospitalized years apart are colonized by the same room-sourced microbial strains.</title>
        <authorList>
            <person name="Brooks B."/>
            <person name="Olm M.R."/>
            <person name="Firek B.A."/>
            <person name="Baker R."/>
            <person name="Thomas B.C."/>
            <person name="Morowitz M.J."/>
            <person name="Banfield J.F."/>
        </authorList>
    </citation>
    <scope>NUCLEOTIDE SEQUENCE [LARGE SCALE GENOMIC DNA]</scope>
    <source>
        <strain evidence="5">S2_018_000_R2_104</strain>
    </source>
</reference>
<dbReference type="CDD" id="cd17546">
    <property type="entry name" value="REC_hyHK_CKI1_RcsC-like"/>
    <property type="match status" value="1"/>
</dbReference>
<evidence type="ECO:0000259" key="4">
    <source>
        <dbReference type="PROSITE" id="PS50110"/>
    </source>
</evidence>
<dbReference type="PROSITE" id="PS50110">
    <property type="entry name" value="RESPONSE_REGULATORY"/>
    <property type="match status" value="1"/>
</dbReference>
<protein>
    <recommendedName>
        <fullName evidence="4">Response regulatory domain-containing protein</fullName>
    </recommendedName>
</protein>
<accession>A0A2W4ZVB5</accession>
<name>A0A2W4ZVB5_9BACT</name>
<proteinExistence type="predicted"/>